<reference evidence="4" key="1">
    <citation type="submission" date="2022-11" db="EMBL/GenBank/DDBJ databases">
        <authorList>
            <person name="Morgan W.R."/>
            <person name="Tartar A."/>
        </authorList>
    </citation>
    <scope>NUCLEOTIDE SEQUENCE</scope>
    <source>
        <strain evidence="4">ARSEF 373</strain>
    </source>
</reference>
<name>A0AAV2ZE39_9STRA</name>
<evidence type="ECO:0000313" key="4">
    <source>
        <dbReference type="EMBL" id="DBA04224.1"/>
    </source>
</evidence>
<gene>
    <name evidence="4" type="ORF">N0F65_009459</name>
</gene>
<dbReference type="GO" id="GO:0016787">
    <property type="term" value="F:hydrolase activity"/>
    <property type="evidence" value="ECO:0007669"/>
    <property type="project" value="UniProtKB-KW"/>
</dbReference>
<keyword evidence="2" id="KW-0378">Hydrolase</keyword>
<evidence type="ECO:0000256" key="3">
    <source>
        <dbReference type="SAM" id="SignalP"/>
    </source>
</evidence>
<evidence type="ECO:0000256" key="2">
    <source>
        <dbReference type="ARBA" id="ARBA00022801"/>
    </source>
</evidence>
<evidence type="ECO:0008006" key="6">
    <source>
        <dbReference type="Google" id="ProtNLM"/>
    </source>
</evidence>
<dbReference type="PANTHER" id="PTHR43248">
    <property type="entry name" value="2-SUCCINYL-6-HYDROXY-2,4-CYCLOHEXADIENE-1-CARBOXYLATE SYNTHASE"/>
    <property type="match status" value="1"/>
</dbReference>
<dbReference type="Gene3D" id="3.40.50.1820">
    <property type="entry name" value="alpha/beta hydrolase"/>
    <property type="match status" value="1"/>
</dbReference>
<comment type="similarity">
    <text evidence="1">Belongs to the peptidase S33 family.</text>
</comment>
<feature type="chain" id="PRO_5043741224" description="AB hydrolase-1 domain-containing protein" evidence="3">
    <location>
        <begin position="20"/>
        <end position="608"/>
    </location>
</feature>
<proteinExistence type="inferred from homology"/>
<keyword evidence="5" id="KW-1185">Reference proteome</keyword>
<dbReference type="InterPro" id="IPR029058">
    <property type="entry name" value="AB_hydrolase_fold"/>
</dbReference>
<dbReference type="AlphaFoldDB" id="A0AAV2ZE39"/>
<organism evidence="4 5">
    <name type="scientific">Lagenidium giganteum</name>
    <dbReference type="NCBI Taxonomy" id="4803"/>
    <lineage>
        <taxon>Eukaryota</taxon>
        <taxon>Sar</taxon>
        <taxon>Stramenopiles</taxon>
        <taxon>Oomycota</taxon>
        <taxon>Peronosporomycetes</taxon>
        <taxon>Pythiales</taxon>
        <taxon>Pythiaceae</taxon>
    </lineage>
</organism>
<dbReference type="EMBL" id="DAKRPA010000010">
    <property type="protein sequence ID" value="DBA04224.1"/>
    <property type="molecule type" value="Genomic_DNA"/>
</dbReference>
<evidence type="ECO:0000256" key="1">
    <source>
        <dbReference type="ARBA" id="ARBA00010088"/>
    </source>
</evidence>
<feature type="signal peptide" evidence="3">
    <location>
        <begin position="1"/>
        <end position="19"/>
    </location>
</feature>
<dbReference type="InterPro" id="IPR051601">
    <property type="entry name" value="Serine_prot/Carboxylest_S33"/>
</dbReference>
<accession>A0AAV2ZE39</accession>
<dbReference type="PANTHER" id="PTHR43248:SF3">
    <property type="entry name" value="AB HYDROLASE-1 DOMAIN-CONTAINING PROTEIN"/>
    <property type="match status" value="1"/>
</dbReference>
<dbReference type="Proteomes" id="UP001146120">
    <property type="component" value="Unassembled WGS sequence"/>
</dbReference>
<comment type="caution">
    <text evidence="4">The sequence shown here is derived from an EMBL/GenBank/DDBJ whole genome shotgun (WGS) entry which is preliminary data.</text>
</comment>
<dbReference type="SUPFAM" id="SSF53474">
    <property type="entry name" value="alpha/beta-Hydrolases"/>
    <property type="match status" value="1"/>
</dbReference>
<protein>
    <recommendedName>
        <fullName evidence="6">AB hydrolase-1 domain-containing protein</fullName>
    </recommendedName>
</protein>
<keyword evidence="3" id="KW-0732">Signal</keyword>
<reference evidence="4" key="2">
    <citation type="journal article" date="2023" name="Microbiol Resour">
        <title>Decontamination and Annotation of the Draft Genome Sequence of the Oomycete Lagenidium giganteum ARSEF 373.</title>
        <authorList>
            <person name="Morgan W.R."/>
            <person name="Tartar A."/>
        </authorList>
    </citation>
    <scope>NUCLEOTIDE SEQUENCE</scope>
    <source>
        <strain evidence="4">ARSEF 373</strain>
    </source>
</reference>
<evidence type="ECO:0000313" key="5">
    <source>
        <dbReference type="Proteomes" id="UP001146120"/>
    </source>
</evidence>
<sequence>MRLRSWIALAAAAVTQTHALHINGWYNCSNSDNLGVVILPFECAKVEMPLCHDGICTASRQIEVFVKRIRASATHVRHDGHSYDSNGNGNGNDAVPPAMWFLEGGPGASSVGLEIPMYMMYGMLNRSLDVYTVDHRGTGRSEFMQCDAAQAMADGSPSGSTIALGELSDCIKDVLFEIDNTTAAFSVTSAATDIAVLLKEFTRPKQDVFVYGVSYGTYLVERLMHLAPPQVTGYILDGILSDAHAGTSSQFHVTDWNHNILAPSKRFFQYCADDPHCPLRFHSRDTVLEEVIAIYDQLDEDLNHNICAQALVKLTEMPLPSNALRSIFGVLVRDPVRRVLIPSLLVRLQRCGEEDQQTLGIIIRPLLHDIFHGMASYSSLPSGLSHTTTYAPPDFPQASLRNLDVDRLNTPSELLYYLIVASELWSSPMPSLDDLVEAYDAGPFSQDETTVAYFCALTGVAETDQTCLDLAELIESPLPKVQQFTYTRDKYWNQTAHVPDGTGVLYVGGGLDFQTPRRFGEAQYETTEGPNRLLVEFQYGVHGSAITPTTLEDETYCGPRILASFIRNRADVSAVDTSCLASLPPLRFSDDVYDEYVKQVIQDISGFP</sequence>